<sequence length="117" mass="13642">METPVAFYQRCIKQVLSEYGTLKTDDSETQLIFDDERMHYLVMWLGWRGHKRIHECAIHIDIVKDQIVIQWNDTEELLDETLMDMGVPKTAICLGTIPPEFRDAPLMEDAPQYQEAA</sequence>
<evidence type="ECO:0000313" key="3">
    <source>
        <dbReference type="Proteomes" id="UP000664466"/>
    </source>
</evidence>
<dbReference type="Pfam" id="PF08869">
    <property type="entry name" value="XisI"/>
    <property type="match status" value="1"/>
</dbReference>
<protein>
    <submittedName>
        <fullName evidence="2">XisI protein</fullName>
    </submittedName>
</protein>
<accession>A0A8B0SFJ9</accession>
<dbReference type="EMBL" id="CP072748">
    <property type="protein sequence ID" value="QTX09834.1"/>
    <property type="molecule type" value="Genomic_DNA"/>
</dbReference>
<dbReference type="Proteomes" id="UP000664466">
    <property type="component" value="Unassembled WGS sequence"/>
</dbReference>
<dbReference type="Gene3D" id="3.30.310.110">
    <property type="entry name" value="XisI-like"/>
    <property type="match status" value="1"/>
</dbReference>
<dbReference type="RefSeq" id="WP_207252742.1">
    <property type="nucleotide sequence ID" value="NZ_JAFMPM010000008.1"/>
</dbReference>
<gene>
    <name evidence="2" type="ORF">J1836_014645</name>
    <name evidence="1" type="ORF">J1836_19255</name>
</gene>
<keyword evidence="3" id="KW-1185">Reference proteome</keyword>
<reference evidence="2" key="2">
    <citation type="submission" date="2021-04" db="EMBL/GenBank/DDBJ databases">
        <title>Complete Genome and methylome analysis of Thiothrix fructosivorans ATCC 49748.</title>
        <authorList>
            <person name="Fomenkov A."/>
            <person name="Sun L."/>
            <person name="Vincze T."/>
            <person name="Grabovich M.Y."/>
            <person name="Roberts R.J."/>
        </authorList>
    </citation>
    <scope>NUCLEOTIDE SEQUENCE</scope>
    <source>
        <strain evidence="2">ATCC 49748</strain>
    </source>
</reference>
<organism evidence="2">
    <name type="scientific">Thiothrix fructosivorans</name>
    <dbReference type="NCBI Taxonomy" id="111770"/>
    <lineage>
        <taxon>Bacteria</taxon>
        <taxon>Pseudomonadati</taxon>
        <taxon>Pseudomonadota</taxon>
        <taxon>Gammaproteobacteria</taxon>
        <taxon>Thiotrichales</taxon>
        <taxon>Thiotrichaceae</taxon>
        <taxon>Thiothrix</taxon>
    </lineage>
</organism>
<dbReference type="SUPFAM" id="SSF143847">
    <property type="entry name" value="XisI-like"/>
    <property type="match status" value="1"/>
</dbReference>
<evidence type="ECO:0000313" key="2">
    <source>
        <dbReference type="EMBL" id="QTX09834.1"/>
    </source>
</evidence>
<proteinExistence type="predicted"/>
<name>A0A8B0SFJ9_9GAMM</name>
<reference evidence="1 3" key="1">
    <citation type="submission" date="2021-03" db="EMBL/GenBank/DDBJ databases">
        <title>Draft genome and methylome analysis of Thiotrix fructosivoruns ATCC 49748.</title>
        <authorList>
            <person name="Fomenkov A."/>
            <person name="Grabovich M.Y."/>
            <person name="Roberts R.J."/>
        </authorList>
    </citation>
    <scope>NUCLEOTIDE SEQUENCE [LARGE SCALE GENOMIC DNA]</scope>
    <source>
        <strain evidence="1 3">ATCC 49748</strain>
    </source>
</reference>
<dbReference type="CDD" id="cd16382">
    <property type="entry name" value="XisI-like"/>
    <property type="match status" value="1"/>
</dbReference>
<evidence type="ECO:0000313" key="1">
    <source>
        <dbReference type="EMBL" id="MBO0615037.1"/>
    </source>
</evidence>
<dbReference type="EMBL" id="JAFMPM010000008">
    <property type="protein sequence ID" value="MBO0615037.1"/>
    <property type="molecule type" value="Genomic_DNA"/>
</dbReference>
<dbReference type="InterPro" id="IPR035943">
    <property type="entry name" value="XisI-like_sf"/>
</dbReference>
<dbReference type="InterPro" id="IPR014968">
    <property type="entry name" value="XisI"/>
</dbReference>
<dbReference type="AlphaFoldDB" id="A0A8B0SFJ9"/>